<dbReference type="CDD" id="cd14747">
    <property type="entry name" value="PBP2_MalE"/>
    <property type="match status" value="1"/>
</dbReference>
<dbReference type="InterPro" id="IPR006059">
    <property type="entry name" value="SBP"/>
</dbReference>
<evidence type="ECO:0000313" key="6">
    <source>
        <dbReference type="Proteomes" id="UP001199642"/>
    </source>
</evidence>
<sequence>MKKRILPLVALGAAATLGLAACSGGSTPSAGGDGGPVDGKGKTLTVWIMKGTNPDASAFYDAVSEEFTKETGAEVTIEEVQWADAHDRFVTSIAGGTTPDIAETGTTWTAEFADAGALLELDDYVGAEKGLKDDLVEGLAVAGTYDEALYGMPWYAGVRSIVYRTDVFEELGLKAPESWDDIVKAGEAIKAAKPDMLPFPVPGDAEFQVYPWVWGAGGEIATKKGDTWTSEMDSKESQEGIQFYTDLAVKHGFSSAGATTWKETDLLDAFNQGNVAMMLSGSWTPNKILEANPELEGKIGAAVIPGKDGGIAPSVLGGSHLSIFNTTKEPDLAWEFVKLMTTGEFAEKWADETGYFPGVQSAMAEALKSTDPLVAPFAQQMVEGGGSVPVTPNFGAVQAKKTTNSMMQAILSGQKDVATATKDAAKEMTDLLNQ</sequence>
<dbReference type="SUPFAM" id="SSF53850">
    <property type="entry name" value="Periplasmic binding protein-like II"/>
    <property type="match status" value="1"/>
</dbReference>
<feature type="chain" id="PRO_5046446470" evidence="4">
    <location>
        <begin position="21"/>
        <end position="434"/>
    </location>
</feature>
<dbReference type="PROSITE" id="PS51257">
    <property type="entry name" value="PROKAR_LIPOPROTEIN"/>
    <property type="match status" value="1"/>
</dbReference>
<accession>A0ABY3RQ16</accession>
<comment type="similarity">
    <text evidence="1">Belongs to the bacterial solute-binding protein 1 family.</text>
</comment>
<dbReference type="Proteomes" id="UP001199642">
    <property type="component" value="Chromosome"/>
</dbReference>
<keyword evidence="2" id="KW-0813">Transport</keyword>
<reference evidence="5 6" key="1">
    <citation type="submission" date="2023-01" db="EMBL/GenBank/DDBJ databases">
        <title>Characterization of estradiol degrading bacteria Microbacterium sp. MZT7 and reveal degrading genes through genome analysis.</title>
        <authorList>
            <person name="Hao P."/>
            <person name="Gao Y."/>
        </authorList>
    </citation>
    <scope>NUCLEOTIDE SEQUENCE [LARGE SCALE GENOMIC DNA]</scope>
    <source>
        <strain evidence="5 6">MZT7</strain>
    </source>
</reference>
<gene>
    <name evidence="5" type="ORF">K8F61_09920</name>
</gene>
<keyword evidence="6" id="KW-1185">Reference proteome</keyword>
<evidence type="ECO:0000256" key="2">
    <source>
        <dbReference type="ARBA" id="ARBA00022448"/>
    </source>
</evidence>
<dbReference type="Pfam" id="PF01547">
    <property type="entry name" value="SBP_bac_1"/>
    <property type="match status" value="1"/>
</dbReference>
<name>A0ABY3RQ16_9MICO</name>
<dbReference type="PANTHER" id="PTHR30061:SF50">
    <property type="entry name" value="MALTOSE_MALTODEXTRIN-BINDING PERIPLASMIC PROTEIN"/>
    <property type="match status" value="1"/>
</dbReference>
<proteinExistence type="inferred from homology"/>
<protein>
    <submittedName>
        <fullName evidence="5">Sugar ABC transporter substrate-binding protein</fullName>
    </submittedName>
</protein>
<dbReference type="Gene3D" id="3.40.190.10">
    <property type="entry name" value="Periplasmic binding protein-like II"/>
    <property type="match status" value="2"/>
</dbReference>
<feature type="signal peptide" evidence="4">
    <location>
        <begin position="1"/>
        <end position="20"/>
    </location>
</feature>
<dbReference type="EMBL" id="CP082781">
    <property type="protein sequence ID" value="UGS25025.1"/>
    <property type="molecule type" value="Genomic_DNA"/>
</dbReference>
<organism evidence="5 6">
    <name type="scientific">Microbacterium resistens</name>
    <dbReference type="NCBI Taxonomy" id="156977"/>
    <lineage>
        <taxon>Bacteria</taxon>
        <taxon>Bacillati</taxon>
        <taxon>Actinomycetota</taxon>
        <taxon>Actinomycetes</taxon>
        <taxon>Micrococcales</taxon>
        <taxon>Microbacteriaceae</taxon>
        <taxon>Microbacterium</taxon>
    </lineage>
</organism>
<dbReference type="RefSeq" id="WP_231818888.1">
    <property type="nucleotide sequence ID" value="NZ_CP082781.1"/>
</dbReference>
<keyword evidence="3 4" id="KW-0732">Signal</keyword>
<dbReference type="PANTHER" id="PTHR30061">
    <property type="entry name" value="MALTOSE-BINDING PERIPLASMIC PROTEIN"/>
    <property type="match status" value="1"/>
</dbReference>
<evidence type="ECO:0000256" key="3">
    <source>
        <dbReference type="ARBA" id="ARBA00022729"/>
    </source>
</evidence>
<evidence type="ECO:0000256" key="1">
    <source>
        <dbReference type="ARBA" id="ARBA00008520"/>
    </source>
</evidence>
<evidence type="ECO:0000256" key="4">
    <source>
        <dbReference type="SAM" id="SignalP"/>
    </source>
</evidence>
<evidence type="ECO:0000313" key="5">
    <source>
        <dbReference type="EMBL" id="UGS25025.1"/>
    </source>
</evidence>